<dbReference type="AlphaFoldDB" id="A0A521CGC3"/>
<dbReference type="Pfam" id="PF01476">
    <property type="entry name" value="LysM"/>
    <property type="match status" value="1"/>
</dbReference>
<organism evidence="7 8">
    <name type="scientific">Fodinibius sediminis</name>
    <dbReference type="NCBI Taxonomy" id="1214077"/>
    <lineage>
        <taxon>Bacteria</taxon>
        <taxon>Pseudomonadati</taxon>
        <taxon>Balneolota</taxon>
        <taxon>Balneolia</taxon>
        <taxon>Balneolales</taxon>
        <taxon>Balneolaceae</taxon>
        <taxon>Fodinibius</taxon>
    </lineage>
</organism>
<sequence length="256" mass="29157">MGLRYSIIISLSSIITCSSTLYAQNKKDTVPYQYTVKAGDNLKNIAEAFGHPNSWEKIYEANADRVDTSYTIYIGQKLTIPALIVTRRDSSLVENRNRLKKRKKREPQSPAENSSQGKAGNKKLSEFREAFKKVVAQEQQTGTDQEKTSSPQRSTISINGMVLDETRSKMGIDFYNLFYRHWEPPSGASNFMITISEQPTPSRGTMITIHIDNEKVFQNRLQPKYAYTEKMARQAVVICYRTLLRQRSSSNSLSGY</sequence>
<dbReference type="InterPro" id="IPR036779">
    <property type="entry name" value="LysM_dom_sf"/>
</dbReference>
<evidence type="ECO:0000256" key="2">
    <source>
        <dbReference type="ARBA" id="ARBA00014024"/>
    </source>
</evidence>
<evidence type="ECO:0000256" key="5">
    <source>
        <dbReference type="SAM" id="SignalP"/>
    </source>
</evidence>
<feature type="domain" description="LysM" evidence="6">
    <location>
        <begin position="32"/>
        <end position="80"/>
    </location>
</feature>
<dbReference type="InterPro" id="IPR018392">
    <property type="entry name" value="LysM"/>
</dbReference>
<dbReference type="PROSITE" id="PS51782">
    <property type="entry name" value="LYSM"/>
    <property type="match status" value="1"/>
</dbReference>
<dbReference type="SMART" id="SM00257">
    <property type="entry name" value="LysM"/>
    <property type="match status" value="1"/>
</dbReference>
<comment type="function">
    <text evidence="1">May be involved in the biogenesis of curli organelles.</text>
</comment>
<dbReference type="EMBL" id="FXTH01000006">
    <property type="protein sequence ID" value="SMO58452.1"/>
    <property type="molecule type" value="Genomic_DNA"/>
</dbReference>
<dbReference type="OrthoDB" id="1524955at2"/>
<evidence type="ECO:0000256" key="1">
    <source>
        <dbReference type="ARBA" id="ARBA00003989"/>
    </source>
</evidence>
<name>A0A521CGC3_9BACT</name>
<dbReference type="Gene3D" id="3.10.350.10">
    <property type="entry name" value="LysM domain"/>
    <property type="match status" value="1"/>
</dbReference>
<gene>
    <name evidence="7" type="ORF">SAMN06265218_10635</name>
</gene>
<feature type="region of interest" description="Disordered" evidence="4">
    <location>
        <begin position="136"/>
        <end position="155"/>
    </location>
</feature>
<feature type="chain" id="PRO_5022007588" description="Curli production assembly/transport component CsgE" evidence="5">
    <location>
        <begin position="24"/>
        <end position="256"/>
    </location>
</feature>
<feature type="compositionally biased region" description="Polar residues" evidence="4">
    <location>
        <begin position="137"/>
        <end position="155"/>
    </location>
</feature>
<dbReference type="SUPFAM" id="SSF54106">
    <property type="entry name" value="LysM domain"/>
    <property type="match status" value="1"/>
</dbReference>
<feature type="region of interest" description="Disordered" evidence="4">
    <location>
        <begin position="94"/>
        <end position="122"/>
    </location>
</feature>
<dbReference type="Proteomes" id="UP000317593">
    <property type="component" value="Unassembled WGS sequence"/>
</dbReference>
<accession>A0A521CGC3</accession>
<dbReference type="CDD" id="cd00118">
    <property type="entry name" value="LysM"/>
    <property type="match status" value="1"/>
</dbReference>
<evidence type="ECO:0000313" key="7">
    <source>
        <dbReference type="EMBL" id="SMO58452.1"/>
    </source>
</evidence>
<evidence type="ECO:0000256" key="4">
    <source>
        <dbReference type="SAM" id="MobiDB-lite"/>
    </source>
</evidence>
<evidence type="ECO:0000256" key="3">
    <source>
        <dbReference type="ARBA" id="ARBA00022729"/>
    </source>
</evidence>
<evidence type="ECO:0000313" key="8">
    <source>
        <dbReference type="Proteomes" id="UP000317593"/>
    </source>
</evidence>
<feature type="signal peptide" evidence="5">
    <location>
        <begin position="1"/>
        <end position="23"/>
    </location>
</feature>
<proteinExistence type="predicted"/>
<keyword evidence="8" id="KW-1185">Reference proteome</keyword>
<evidence type="ECO:0000259" key="6">
    <source>
        <dbReference type="PROSITE" id="PS51782"/>
    </source>
</evidence>
<dbReference type="InterPro" id="IPR018900">
    <property type="entry name" value="Curli_CsgE"/>
</dbReference>
<dbReference type="RefSeq" id="WP_142714040.1">
    <property type="nucleotide sequence ID" value="NZ_FXTH01000006.1"/>
</dbReference>
<protein>
    <recommendedName>
        <fullName evidence="2">Curli production assembly/transport component CsgE</fullName>
    </recommendedName>
</protein>
<keyword evidence="3 5" id="KW-0732">Signal</keyword>
<dbReference type="Pfam" id="PF10627">
    <property type="entry name" value="CsgE"/>
    <property type="match status" value="1"/>
</dbReference>
<reference evidence="7 8" key="1">
    <citation type="submission" date="2017-05" db="EMBL/GenBank/DDBJ databases">
        <authorList>
            <person name="Varghese N."/>
            <person name="Submissions S."/>
        </authorList>
    </citation>
    <scope>NUCLEOTIDE SEQUENCE [LARGE SCALE GENOMIC DNA]</scope>
    <source>
        <strain evidence="7 8">DSM 21194</strain>
    </source>
</reference>